<reference evidence="2 3" key="1">
    <citation type="submission" date="2015-10" db="EMBL/GenBank/DDBJ databases">
        <title>Draft genomes sequences of Candida glabrata isolates 1A, 1B, 2A, 2B, 3A and 3B.</title>
        <authorList>
            <person name="Haavelsrud O.E."/>
            <person name="Gaustad P."/>
        </authorList>
    </citation>
    <scope>NUCLEOTIDE SEQUENCE [LARGE SCALE GENOMIC DNA]</scope>
    <source>
        <strain evidence="2">910700640</strain>
    </source>
</reference>
<dbReference type="GO" id="GO:0008597">
    <property type="term" value="F:calcium-dependent protein serine/threonine phosphatase regulator activity"/>
    <property type="evidence" value="ECO:0007669"/>
    <property type="project" value="EnsemblFungi"/>
</dbReference>
<protein>
    <submittedName>
        <fullName evidence="2">Calcipressin-like protein</fullName>
    </submittedName>
</protein>
<dbReference type="AlphaFoldDB" id="A0A0W0CJ97"/>
<dbReference type="Pfam" id="PF04847">
    <property type="entry name" value="Calcipressin"/>
    <property type="match status" value="1"/>
</dbReference>
<dbReference type="GO" id="GO:0030346">
    <property type="term" value="F:protein phosphatase 2B binding"/>
    <property type="evidence" value="ECO:0007669"/>
    <property type="project" value="EnsemblFungi"/>
</dbReference>
<evidence type="ECO:0000313" key="2">
    <source>
        <dbReference type="EMBL" id="KTA99635.1"/>
    </source>
</evidence>
<dbReference type="PANTHER" id="PTHR10300:SF14">
    <property type="entry name" value="PROTEIN SARAH"/>
    <property type="match status" value="1"/>
</dbReference>
<dbReference type="VEuPathDB" id="FungiDB:B1J91_E06248g"/>
<proteinExistence type="inferred from homology"/>
<dbReference type="GO" id="GO:0019722">
    <property type="term" value="P:calcium-mediated signaling"/>
    <property type="evidence" value="ECO:0007669"/>
    <property type="project" value="EnsemblFungi"/>
</dbReference>
<dbReference type="PhylomeDB" id="A0A0W0CJ97"/>
<evidence type="ECO:0000256" key="1">
    <source>
        <dbReference type="ARBA" id="ARBA00008209"/>
    </source>
</evidence>
<gene>
    <name evidence="2" type="ORF">AO440_001092</name>
</gene>
<sequence>MDSLVTDTIILTSNERDITGQEILPILASWFEDNVLSNIQVLPANPIQLLLLKNFKRCLIICPDHAVSNAVMQKLKLKVPLPDLIFNYSITDSQNNSSVKKDYLKVPEHQRLFLISPPSSPPPEFDYSKCEDKPSFKTHAHQPEKILRQATSFVAIESQVGTITVNTCDDYNNGGPGLEGVRTALPPKSIFDDIDE</sequence>
<name>A0A0W0CJ97_CANGB</name>
<dbReference type="EMBL" id="LLZZ01000143">
    <property type="protein sequence ID" value="KTA99635.1"/>
    <property type="molecule type" value="Genomic_DNA"/>
</dbReference>
<dbReference type="VEuPathDB" id="FungiDB:CAGL0E06248g"/>
<dbReference type="GO" id="GO:0005634">
    <property type="term" value="C:nucleus"/>
    <property type="evidence" value="ECO:0007669"/>
    <property type="project" value="TreeGrafter"/>
</dbReference>
<organism evidence="2 3">
    <name type="scientific">Candida glabrata</name>
    <name type="common">Yeast</name>
    <name type="synonym">Torulopsis glabrata</name>
    <dbReference type="NCBI Taxonomy" id="5478"/>
    <lineage>
        <taxon>Eukaryota</taxon>
        <taxon>Fungi</taxon>
        <taxon>Dikarya</taxon>
        <taxon>Ascomycota</taxon>
        <taxon>Saccharomycotina</taxon>
        <taxon>Saccharomycetes</taxon>
        <taxon>Saccharomycetales</taxon>
        <taxon>Saccharomycetaceae</taxon>
        <taxon>Nakaseomyces</taxon>
    </lineage>
</organism>
<dbReference type="VEuPathDB" id="FungiDB:GWK60_E05885"/>
<dbReference type="Proteomes" id="UP000054886">
    <property type="component" value="Unassembled WGS sequence"/>
</dbReference>
<evidence type="ECO:0000313" key="3">
    <source>
        <dbReference type="Proteomes" id="UP000054886"/>
    </source>
</evidence>
<dbReference type="InterPro" id="IPR006931">
    <property type="entry name" value="Calcipressin"/>
</dbReference>
<accession>A0A0W0CJ97</accession>
<dbReference type="OMA" id="MPPRSIF"/>
<dbReference type="VEuPathDB" id="FungiDB:GVI51_E05951"/>
<dbReference type="PANTHER" id="PTHR10300">
    <property type="entry name" value="CALCIPRESSIN"/>
    <property type="match status" value="1"/>
</dbReference>
<dbReference type="GO" id="GO:0005737">
    <property type="term" value="C:cytoplasm"/>
    <property type="evidence" value="ECO:0007669"/>
    <property type="project" value="TreeGrafter"/>
</dbReference>
<comment type="caution">
    <text evidence="2">The sequence shown here is derived from an EMBL/GenBank/DDBJ whole genome shotgun (WGS) entry which is preliminary data.</text>
</comment>
<comment type="similarity">
    <text evidence="1">Belongs to the RCAN family.</text>
</comment>